<keyword evidence="2" id="KW-0472">Membrane</keyword>
<sequence length="386" mass="40998">MSIRWRSSQNFANHLCDGAQKMLVDTGYAMALRLPSKKITAATAPRTKPAADPSLTQSSQTLADTQESLAARGHASSRFWALDGRIGRVHYILATFAISFGVGVVWSVLIWTLGITSLTWALCAVAALLAAALTIVYNMRRLQDINQNKWLAFLLFVPVLNILLMLMLVVLPGTQGQNRYGLPPAPPSLGMQIAAAAMVTLVLAQGILGAIFQQQVINDIVAQNTVAQNTVAETAVAHTDSTPTPPADNKNAPTAEAALAPADEHLNTQTIVIIGDQLANNAAQAVASAPTSIEANLAPLSTQNPMQDSIQNNLQANTPAALSASTPQVRAANDPAPAIQEPHLMHPPTQTPSTAPRPNDAQNSMSYADFVRTSETPVFSEPGQKR</sequence>
<feature type="region of interest" description="Disordered" evidence="1">
    <location>
        <begin position="338"/>
        <end position="386"/>
    </location>
</feature>
<dbReference type="AlphaFoldDB" id="A0A1B8QBA7"/>
<evidence type="ECO:0000313" key="3">
    <source>
        <dbReference type="EMBL" id="OBX76779.1"/>
    </source>
</evidence>
<keyword evidence="2" id="KW-1133">Transmembrane helix</keyword>
<gene>
    <name evidence="3" type="ORF">A9308_07565</name>
</gene>
<name>A0A1B8QBA7_9GAMM</name>
<dbReference type="Pfam" id="PF05656">
    <property type="entry name" value="DUF805"/>
    <property type="match status" value="1"/>
</dbReference>
<evidence type="ECO:0000256" key="1">
    <source>
        <dbReference type="SAM" id="MobiDB-lite"/>
    </source>
</evidence>
<dbReference type="InterPro" id="IPR008523">
    <property type="entry name" value="DUF805"/>
</dbReference>
<dbReference type="Proteomes" id="UP000092508">
    <property type="component" value="Unassembled WGS sequence"/>
</dbReference>
<comment type="caution">
    <text evidence="3">The sequence shown here is derived from an EMBL/GenBank/DDBJ whole genome shotgun (WGS) entry which is preliminary data.</text>
</comment>
<dbReference type="EMBL" id="LZMZ01000027">
    <property type="protein sequence ID" value="OBX76779.1"/>
    <property type="molecule type" value="Genomic_DNA"/>
</dbReference>
<reference evidence="3 4" key="1">
    <citation type="submission" date="2016-06" db="EMBL/GenBank/DDBJ databases">
        <title>Draft genome of Moraxella atlantae CCUG 66109.</title>
        <authorList>
            <person name="Salva-Serra F."/>
            <person name="Engstrom-Jakobsson H."/>
            <person name="Thorell K."/>
            <person name="Gonzales-Siles L."/>
            <person name="Karlsson R."/>
            <person name="Boulund F."/>
            <person name="Engstrand L."/>
            <person name="Kristiansson E."/>
            <person name="Moore E."/>
        </authorList>
    </citation>
    <scope>NUCLEOTIDE SEQUENCE [LARGE SCALE GENOMIC DNA]</scope>
    <source>
        <strain evidence="3 4">CCUG 66109</strain>
    </source>
</reference>
<accession>A0A1B8QBA7</accession>
<feature type="transmembrane region" description="Helical" evidence="2">
    <location>
        <begin position="118"/>
        <end position="138"/>
    </location>
</feature>
<feature type="transmembrane region" description="Helical" evidence="2">
    <location>
        <begin position="150"/>
        <end position="171"/>
    </location>
</feature>
<proteinExistence type="predicted"/>
<evidence type="ECO:0000313" key="4">
    <source>
        <dbReference type="Proteomes" id="UP000092508"/>
    </source>
</evidence>
<feature type="transmembrane region" description="Helical" evidence="2">
    <location>
        <begin position="91"/>
        <end position="112"/>
    </location>
</feature>
<keyword evidence="2" id="KW-0812">Transmembrane</keyword>
<organism evidence="3 4">
    <name type="scientific">Faucicola atlantae</name>
    <dbReference type="NCBI Taxonomy" id="34059"/>
    <lineage>
        <taxon>Bacteria</taxon>
        <taxon>Pseudomonadati</taxon>
        <taxon>Pseudomonadota</taxon>
        <taxon>Gammaproteobacteria</taxon>
        <taxon>Moraxellales</taxon>
        <taxon>Moraxellaceae</taxon>
        <taxon>Faucicola</taxon>
    </lineage>
</organism>
<feature type="transmembrane region" description="Helical" evidence="2">
    <location>
        <begin position="191"/>
        <end position="212"/>
    </location>
</feature>
<dbReference type="GO" id="GO:0005886">
    <property type="term" value="C:plasma membrane"/>
    <property type="evidence" value="ECO:0007669"/>
    <property type="project" value="TreeGrafter"/>
</dbReference>
<dbReference type="PANTHER" id="PTHR34980:SF3">
    <property type="entry name" value="BLR8105 PROTEIN"/>
    <property type="match status" value="1"/>
</dbReference>
<dbReference type="PANTHER" id="PTHR34980">
    <property type="entry name" value="INNER MEMBRANE PROTEIN-RELATED-RELATED"/>
    <property type="match status" value="1"/>
</dbReference>
<protein>
    <recommendedName>
        <fullName evidence="5">Inner membrane protein yhaI</fullName>
    </recommendedName>
</protein>
<feature type="compositionally biased region" description="Polar residues" evidence="1">
    <location>
        <begin position="351"/>
        <end position="366"/>
    </location>
</feature>
<evidence type="ECO:0008006" key="5">
    <source>
        <dbReference type="Google" id="ProtNLM"/>
    </source>
</evidence>
<evidence type="ECO:0000256" key="2">
    <source>
        <dbReference type="SAM" id="Phobius"/>
    </source>
</evidence>